<protein>
    <submittedName>
        <fullName evidence="2">Uncharacterized protein</fullName>
    </submittedName>
</protein>
<name>A0A2T3ATJ0_AMORE</name>
<feature type="compositionally biased region" description="Basic and acidic residues" evidence="1">
    <location>
        <begin position="62"/>
        <end position="72"/>
    </location>
</feature>
<keyword evidence="3" id="KW-1185">Reference proteome</keyword>
<reference evidence="2 3" key="1">
    <citation type="journal article" date="2018" name="New Phytol.">
        <title>Comparative genomics and transcriptomics depict ericoid mycorrhizal fungi as versatile saprotrophs and plant mutualists.</title>
        <authorList>
            <person name="Martino E."/>
            <person name="Morin E."/>
            <person name="Grelet G.A."/>
            <person name="Kuo A."/>
            <person name="Kohler A."/>
            <person name="Daghino S."/>
            <person name="Barry K.W."/>
            <person name="Cichocki N."/>
            <person name="Clum A."/>
            <person name="Dockter R.B."/>
            <person name="Hainaut M."/>
            <person name="Kuo R.C."/>
            <person name="LaButti K."/>
            <person name="Lindahl B.D."/>
            <person name="Lindquist E.A."/>
            <person name="Lipzen A."/>
            <person name="Khouja H.R."/>
            <person name="Magnuson J."/>
            <person name="Murat C."/>
            <person name="Ohm R.A."/>
            <person name="Singer S.W."/>
            <person name="Spatafora J.W."/>
            <person name="Wang M."/>
            <person name="Veneault-Fourrey C."/>
            <person name="Henrissat B."/>
            <person name="Grigoriev I.V."/>
            <person name="Martin F.M."/>
            <person name="Perotto S."/>
        </authorList>
    </citation>
    <scope>NUCLEOTIDE SEQUENCE [LARGE SCALE GENOMIC DNA]</scope>
    <source>
        <strain evidence="2 3">ATCC 22711</strain>
    </source>
</reference>
<accession>A0A2T3ATJ0</accession>
<dbReference type="EMBL" id="KZ679016">
    <property type="protein sequence ID" value="PSS10771.1"/>
    <property type="molecule type" value="Genomic_DNA"/>
</dbReference>
<feature type="region of interest" description="Disordered" evidence="1">
    <location>
        <begin position="51"/>
        <end position="72"/>
    </location>
</feature>
<organism evidence="2 3">
    <name type="scientific">Amorphotheca resinae ATCC 22711</name>
    <dbReference type="NCBI Taxonomy" id="857342"/>
    <lineage>
        <taxon>Eukaryota</taxon>
        <taxon>Fungi</taxon>
        <taxon>Dikarya</taxon>
        <taxon>Ascomycota</taxon>
        <taxon>Pezizomycotina</taxon>
        <taxon>Leotiomycetes</taxon>
        <taxon>Helotiales</taxon>
        <taxon>Amorphothecaceae</taxon>
        <taxon>Amorphotheca</taxon>
    </lineage>
</organism>
<gene>
    <name evidence="2" type="ORF">M430DRAFT_179002</name>
</gene>
<dbReference type="InParanoid" id="A0A2T3ATJ0"/>
<proteinExistence type="predicted"/>
<sequence length="72" mass="8157">MFECNTRMHLVSYHTNCHSVLSRACSCSWGISGTNVKVVKECISSFPLPERTRNRTNSIPHVKRDPLIKSVP</sequence>
<evidence type="ECO:0000313" key="2">
    <source>
        <dbReference type="EMBL" id="PSS10771.1"/>
    </source>
</evidence>
<dbReference type="AlphaFoldDB" id="A0A2T3ATJ0"/>
<dbReference type="GeneID" id="36571843"/>
<dbReference type="Proteomes" id="UP000241818">
    <property type="component" value="Unassembled WGS sequence"/>
</dbReference>
<dbReference type="RefSeq" id="XP_024717950.1">
    <property type="nucleotide sequence ID" value="XM_024863762.1"/>
</dbReference>
<evidence type="ECO:0000256" key="1">
    <source>
        <dbReference type="SAM" id="MobiDB-lite"/>
    </source>
</evidence>
<evidence type="ECO:0000313" key="3">
    <source>
        <dbReference type="Proteomes" id="UP000241818"/>
    </source>
</evidence>